<dbReference type="Gene3D" id="3.30.450.20">
    <property type="entry name" value="PAS domain"/>
    <property type="match status" value="4"/>
</dbReference>
<proteinExistence type="predicted"/>
<dbReference type="InterPro" id="IPR000700">
    <property type="entry name" value="PAS-assoc_C"/>
</dbReference>
<keyword evidence="15" id="KW-0675">Receptor</keyword>
<comment type="catalytic activity">
    <reaction evidence="1">
        <text>ATP + protein L-histidine = ADP + protein N-phospho-L-histidine.</text>
        <dbReference type="EC" id="2.7.13.3"/>
    </reaction>
</comment>
<keyword evidence="20" id="KW-1185">Reference proteome</keyword>
<evidence type="ECO:0000256" key="12">
    <source>
        <dbReference type="ARBA" id="ARBA00022840"/>
    </source>
</evidence>
<keyword evidence="7" id="KW-0288">FMN</keyword>
<evidence type="ECO:0000256" key="5">
    <source>
        <dbReference type="ARBA" id="ARBA00022606"/>
    </source>
</evidence>
<feature type="domain" description="PAC" evidence="18">
    <location>
        <begin position="520"/>
        <end position="579"/>
    </location>
</feature>
<dbReference type="InterPro" id="IPR001610">
    <property type="entry name" value="PAC"/>
</dbReference>
<evidence type="ECO:0000256" key="1">
    <source>
        <dbReference type="ARBA" id="ARBA00000085"/>
    </source>
</evidence>
<dbReference type="RefSeq" id="WP_187778528.1">
    <property type="nucleotide sequence ID" value="NZ_JACTUZ010000037.1"/>
</dbReference>
<dbReference type="InterPro" id="IPR036890">
    <property type="entry name" value="HATPase_C_sf"/>
</dbReference>
<reference evidence="19 20" key="1">
    <citation type="journal article" date="2009" name="Int. J. Syst. Evol. Microbiol.">
        <title>Transfer of Teichococcus ludipueritiae and Muricoccus roseus to the genus Roseomonas, as Roseomonas ludipueritiae comb. nov. and Roseomonas rosea comb. nov., respectively, and emended description of the genus Roseomonas.</title>
        <authorList>
            <person name="Sanchez-Porro C."/>
            <person name="Gallego V."/>
            <person name="Busse H.J."/>
            <person name="Kampfer P."/>
            <person name="Ventosa A."/>
        </authorList>
    </citation>
    <scope>NUCLEOTIDE SEQUENCE [LARGE SCALE GENOMIC DNA]</scope>
    <source>
        <strain evidence="19 20">DSM 14915</strain>
    </source>
</reference>
<evidence type="ECO:0000313" key="19">
    <source>
        <dbReference type="EMBL" id="MBC9177396.1"/>
    </source>
</evidence>
<evidence type="ECO:0000259" key="18">
    <source>
        <dbReference type="PROSITE" id="PS50113"/>
    </source>
</evidence>
<evidence type="ECO:0000256" key="3">
    <source>
        <dbReference type="ARBA" id="ARBA00022543"/>
    </source>
</evidence>
<feature type="domain" description="PAC" evidence="18">
    <location>
        <begin position="271"/>
        <end position="323"/>
    </location>
</feature>
<dbReference type="Pfam" id="PF08447">
    <property type="entry name" value="PAS_3"/>
    <property type="match status" value="3"/>
</dbReference>
<dbReference type="InterPro" id="IPR011102">
    <property type="entry name" value="Sig_transdc_His_kinase_HWE"/>
</dbReference>
<protein>
    <recommendedName>
        <fullName evidence="2">histidine kinase</fullName>
        <ecNumber evidence="2">2.7.13.3</ecNumber>
    </recommendedName>
</protein>
<keyword evidence="3" id="KW-0600">Photoreceptor protein</keyword>
<dbReference type="SMART" id="SM00911">
    <property type="entry name" value="HWE_HK"/>
    <property type="match status" value="1"/>
</dbReference>
<evidence type="ECO:0000256" key="4">
    <source>
        <dbReference type="ARBA" id="ARBA00022553"/>
    </source>
</evidence>
<gene>
    <name evidence="19" type="ORF">IBL25_10635</name>
</gene>
<evidence type="ECO:0000256" key="11">
    <source>
        <dbReference type="ARBA" id="ARBA00022777"/>
    </source>
</evidence>
<feature type="coiled-coil region" evidence="16">
    <location>
        <begin position="13"/>
        <end position="75"/>
    </location>
</feature>
<feature type="domain" description="PAC" evidence="18">
    <location>
        <begin position="395"/>
        <end position="447"/>
    </location>
</feature>
<dbReference type="SMART" id="SM00086">
    <property type="entry name" value="PAC"/>
    <property type="match status" value="4"/>
</dbReference>
<keyword evidence="10" id="KW-0547">Nucleotide-binding</keyword>
<evidence type="ECO:0000256" key="2">
    <source>
        <dbReference type="ARBA" id="ARBA00012438"/>
    </source>
</evidence>
<dbReference type="PROSITE" id="PS50112">
    <property type="entry name" value="PAS"/>
    <property type="match status" value="2"/>
</dbReference>
<evidence type="ECO:0000256" key="7">
    <source>
        <dbReference type="ARBA" id="ARBA00022643"/>
    </source>
</evidence>
<organism evidence="19 20">
    <name type="scientific">Pseudoroseomonas ludipueritiae</name>
    <dbReference type="NCBI Taxonomy" id="198093"/>
    <lineage>
        <taxon>Bacteria</taxon>
        <taxon>Pseudomonadati</taxon>
        <taxon>Pseudomonadota</taxon>
        <taxon>Alphaproteobacteria</taxon>
        <taxon>Acetobacterales</taxon>
        <taxon>Acetobacteraceae</taxon>
        <taxon>Pseudoroseomonas</taxon>
    </lineage>
</organism>
<keyword evidence="14" id="KW-0843">Virulence</keyword>
<evidence type="ECO:0000256" key="14">
    <source>
        <dbReference type="ARBA" id="ARBA00023026"/>
    </source>
</evidence>
<comment type="caution">
    <text evidence="19">The sequence shown here is derived from an EMBL/GenBank/DDBJ whole genome shotgun (WGS) entry which is preliminary data.</text>
</comment>
<dbReference type="CDD" id="cd00130">
    <property type="entry name" value="PAS"/>
    <property type="match status" value="4"/>
</dbReference>
<dbReference type="SUPFAM" id="SSF55785">
    <property type="entry name" value="PYP-like sensor domain (PAS domain)"/>
    <property type="match status" value="4"/>
</dbReference>
<evidence type="ECO:0000256" key="9">
    <source>
        <dbReference type="ARBA" id="ARBA00022737"/>
    </source>
</evidence>
<keyword evidence="13" id="KW-0157">Chromophore</keyword>
<dbReference type="Pfam" id="PF07536">
    <property type="entry name" value="HWE_HK"/>
    <property type="match status" value="1"/>
</dbReference>
<dbReference type="InterPro" id="IPR035965">
    <property type="entry name" value="PAS-like_dom_sf"/>
</dbReference>
<keyword evidence="9" id="KW-0677">Repeat</keyword>
<dbReference type="PANTHER" id="PTHR41523:SF8">
    <property type="entry name" value="ETHYLENE RESPONSE SENSOR PROTEIN"/>
    <property type="match status" value="1"/>
</dbReference>
<evidence type="ECO:0000256" key="15">
    <source>
        <dbReference type="ARBA" id="ARBA00023170"/>
    </source>
</evidence>
<evidence type="ECO:0000256" key="13">
    <source>
        <dbReference type="ARBA" id="ARBA00022991"/>
    </source>
</evidence>
<keyword evidence="6" id="KW-0285">Flavoprotein</keyword>
<evidence type="ECO:0000256" key="8">
    <source>
        <dbReference type="ARBA" id="ARBA00022679"/>
    </source>
</evidence>
<evidence type="ECO:0000259" key="17">
    <source>
        <dbReference type="PROSITE" id="PS50112"/>
    </source>
</evidence>
<dbReference type="EC" id="2.7.13.3" evidence="2"/>
<dbReference type="NCBIfam" id="TIGR00229">
    <property type="entry name" value="sensory_box"/>
    <property type="match status" value="3"/>
</dbReference>
<dbReference type="InterPro" id="IPR000014">
    <property type="entry name" value="PAS"/>
</dbReference>
<evidence type="ECO:0000256" key="16">
    <source>
        <dbReference type="SAM" id="Coils"/>
    </source>
</evidence>
<feature type="domain" description="PAS" evidence="17">
    <location>
        <begin position="72"/>
        <end position="145"/>
    </location>
</feature>
<evidence type="ECO:0000256" key="10">
    <source>
        <dbReference type="ARBA" id="ARBA00022741"/>
    </source>
</evidence>
<dbReference type="Gene3D" id="3.30.565.10">
    <property type="entry name" value="Histidine kinase-like ATPase, C-terminal domain"/>
    <property type="match status" value="1"/>
</dbReference>
<dbReference type="InterPro" id="IPR013767">
    <property type="entry name" value="PAS_fold"/>
</dbReference>
<dbReference type="SMART" id="SM00091">
    <property type="entry name" value="PAS"/>
    <property type="match status" value="3"/>
</dbReference>
<keyword evidence="5" id="KW-0716">Sensory transduction</keyword>
<dbReference type="EMBL" id="JACTUZ010000037">
    <property type="protein sequence ID" value="MBC9177396.1"/>
    <property type="molecule type" value="Genomic_DNA"/>
</dbReference>
<sequence>MPNFAAHDGAGPDQGLRSRVAELEAENARLRADLARMEMEGGHVLAGAEELIAGLQRANAALDESRAALAGSEARYRAVLESATGHAIITMDQHGRVTGWSPGAVALLGWEEAEALGQNIAFIWTEEDRAAGVPEKARHQALTTGRVAEERWHLRRDGSRFWGSGQLTSLELNDTVGFVKIMRDETERWQAVEALRESEARLAAIFGAAATGLCEISTKGTFLRVNDELCRILGRSRRELLRMGVADVTHPDDLEQSFEVVRQVLESRSVGNLDKRYRRPDGTEVWANSSISALLDREGQVRSLLVVTADLTDRRAAEAAVRESENRLRSLIRASSEILYCMNADWTEMRRLEGGGFFPEADQPGAEWFDRYVHPADQAMVRAAIQEAIRTRGVYELEHRTRREDGSWGWVQSRAVPLLDEAGELREWFGAASDVTARREAEEALREQKERFRLLVLGMPQLVWRAASGGSWTWSSPQWQAYTGQSETESLALGWLKAVHPEDRGAAMRAWHEAPLQGRLNVEFRIRRAIDGAWQWHRTRSLPVRDEPPPGQFPGRIVEWVGTSTDIEDLMRLQQQQQVLVAELQHRTRNLLTVIRSILTRSLPRSPEREELDGRLAALGRVQDFLTRTPAWTVSLHDLVMAELVAVGEGKSRKSEIAGPPVQISGDKVQPLALALHELATNAAKYGAIAQPAAQLSVNWCFRTMQGKEHLLLEWRESGVAMPQRGAPQRQGFGTQLITRALPYQLRAKADLSFMPDGVCCRITLPASGFRKA</sequence>
<dbReference type="Proteomes" id="UP000603940">
    <property type="component" value="Unassembled WGS sequence"/>
</dbReference>
<dbReference type="Pfam" id="PF00989">
    <property type="entry name" value="PAS"/>
    <property type="match status" value="1"/>
</dbReference>
<keyword evidence="11" id="KW-0418">Kinase</keyword>
<dbReference type="InterPro" id="IPR013655">
    <property type="entry name" value="PAS_fold_3"/>
</dbReference>
<name>A0ABR7R6R3_9PROT</name>
<evidence type="ECO:0000313" key="20">
    <source>
        <dbReference type="Proteomes" id="UP000603940"/>
    </source>
</evidence>
<keyword evidence="8" id="KW-0808">Transferase</keyword>
<dbReference type="PANTHER" id="PTHR41523">
    <property type="entry name" value="TWO-COMPONENT SYSTEM SENSOR PROTEIN"/>
    <property type="match status" value="1"/>
</dbReference>
<accession>A0ABR7R6R3</accession>
<feature type="domain" description="PAS" evidence="17">
    <location>
        <begin position="198"/>
        <end position="268"/>
    </location>
</feature>
<keyword evidence="16" id="KW-0175">Coiled coil</keyword>
<keyword evidence="4" id="KW-0597">Phosphoprotein</keyword>
<dbReference type="PROSITE" id="PS50113">
    <property type="entry name" value="PAC"/>
    <property type="match status" value="3"/>
</dbReference>
<evidence type="ECO:0000256" key="6">
    <source>
        <dbReference type="ARBA" id="ARBA00022630"/>
    </source>
</evidence>
<keyword evidence="12" id="KW-0067">ATP-binding</keyword>